<keyword evidence="1 5" id="KW-0436">Ligase</keyword>
<feature type="active site" description="Charge relay system" evidence="5">
    <location>
        <position position="79"/>
    </location>
</feature>
<dbReference type="InterPro" id="IPR000120">
    <property type="entry name" value="Amidase"/>
</dbReference>
<dbReference type="InterPro" id="IPR036928">
    <property type="entry name" value="AS_sf"/>
</dbReference>
<dbReference type="PANTHER" id="PTHR11895">
    <property type="entry name" value="TRANSAMIDASE"/>
    <property type="match status" value="1"/>
</dbReference>
<evidence type="ECO:0000256" key="1">
    <source>
        <dbReference type="ARBA" id="ARBA00022598"/>
    </source>
</evidence>
<evidence type="ECO:0000256" key="2">
    <source>
        <dbReference type="ARBA" id="ARBA00022741"/>
    </source>
</evidence>
<dbReference type="GO" id="GO:0050567">
    <property type="term" value="F:glutaminyl-tRNA synthase (glutamine-hydrolyzing) activity"/>
    <property type="evidence" value="ECO:0007669"/>
    <property type="project" value="UniProtKB-UniRule"/>
</dbReference>
<feature type="domain" description="Amidase" evidence="6">
    <location>
        <begin position="18"/>
        <end position="451"/>
    </location>
</feature>
<proteinExistence type="inferred from homology"/>
<dbReference type="EC" id="6.3.5.7" evidence="5"/>
<gene>
    <name evidence="5" type="primary">gatA</name>
    <name evidence="7" type="ORF">A2713_00445</name>
</gene>
<dbReference type="Pfam" id="PF01425">
    <property type="entry name" value="Amidase"/>
    <property type="match status" value="1"/>
</dbReference>
<feature type="active site" description="Acyl-ester intermediate" evidence="5">
    <location>
        <position position="178"/>
    </location>
</feature>
<feature type="active site" description="Charge relay system" evidence="5">
    <location>
        <position position="154"/>
    </location>
</feature>
<dbReference type="NCBIfam" id="TIGR00132">
    <property type="entry name" value="gatA"/>
    <property type="match status" value="1"/>
</dbReference>
<dbReference type="GO" id="GO:0005524">
    <property type="term" value="F:ATP binding"/>
    <property type="evidence" value="ECO:0007669"/>
    <property type="project" value="UniProtKB-KW"/>
</dbReference>
<keyword evidence="3 5" id="KW-0067">ATP-binding</keyword>
<keyword evidence="4 5" id="KW-0648">Protein biosynthesis</keyword>
<dbReference type="Gene3D" id="3.90.1300.10">
    <property type="entry name" value="Amidase signature (AS) domain"/>
    <property type="match status" value="1"/>
</dbReference>
<sequence>MISEIISKLKKKEISVLELTQSYLGKINKEDPDVNAFITVTSDIAIAQAKNIDDLISKSDNLDELFSKNPLLGIPLAHKDIFSTNGIKTTAASNILGDYVPTYDATVVSKIKNAGGISLGKLNCDAFAHGATGENSDFGVTKNPYDKSRVAGGSSSGTAASVVSNMVVFATGTDTGGSLRNPASFTNTVAIKPTYGRVSRYGVIAMASSLDSVGHITTSVEDSALILGKTAGFDPYDATTSKNLVDDYLKNIDVDIKGKKIGIVKEYLSDEIDSEILEKTKSAISLYEKLGAEIIEISLPNSEYALASYYVITWSEVSSNLARFDGIRFGKSRDNFGDEAKRRIMLGTYALSSGFYDEFYIKAQKVRTLIIQDFKNAFKEVDAILAPVSPVMPPKIGEVVSDPMKNYLMDILTVPVNLAGIPALSLPSGFSKEGLPIGIQLIGDHFSEKKLYNLGYNFERASK</sequence>
<dbReference type="Proteomes" id="UP000176444">
    <property type="component" value="Unassembled WGS sequence"/>
</dbReference>
<name>A0A1F4US29_UNCKA</name>
<dbReference type="HAMAP" id="MF_00120">
    <property type="entry name" value="GatA"/>
    <property type="match status" value="1"/>
</dbReference>
<protein>
    <recommendedName>
        <fullName evidence="5">Glutamyl-tRNA(Gln) amidotransferase subunit A</fullName>
        <shortName evidence="5">Glu-ADT subunit A</shortName>
        <ecNumber evidence="5">6.3.5.7</ecNumber>
    </recommendedName>
</protein>
<comment type="similarity">
    <text evidence="5">Belongs to the amidase family. GatA subfamily.</text>
</comment>
<evidence type="ECO:0000259" key="6">
    <source>
        <dbReference type="Pfam" id="PF01425"/>
    </source>
</evidence>
<dbReference type="EMBL" id="MEUX01000024">
    <property type="protein sequence ID" value="OGC46983.1"/>
    <property type="molecule type" value="Genomic_DNA"/>
</dbReference>
<comment type="caution">
    <text evidence="7">The sequence shown here is derived from an EMBL/GenBank/DDBJ whole genome shotgun (WGS) entry which is preliminary data.</text>
</comment>
<dbReference type="SUPFAM" id="SSF75304">
    <property type="entry name" value="Amidase signature (AS) enzymes"/>
    <property type="match status" value="1"/>
</dbReference>
<dbReference type="GO" id="GO:0006412">
    <property type="term" value="P:translation"/>
    <property type="evidence" value="ECO:0007669"/>
    <property type="project" value="UniProtKB-UniRule"/>
</dbReference>
<evidence type="ECO:0000256" key="4">
    <source>
        <dbReference type="ARBA" id="ARBA00022917"/>
    </source>
</evidence>
<organism evidence="7 8">
    <name type="scientific">candidate division WWE3 bacterium RIFCSPHIGHO2_01_FULL_35_17</name>
    <dbReference type="NCBI Taxonomy" id="1802614"/>
    <lineage>
        <taxon>Bacteria</taxon>
        <taxon>Katanobacteria</taxon>
    </lineage>
</organism>
<dbReference type="InterPro" id="IPR004412">
    <property type="entry name" value="GatA"/>
</dbReference>
<comment type="subunit">
    <text evidence="5">Heterotrimer of A, B and C subunits.</text>
</comment>
<evidence type="ECO:0000256" key="5">
    <source>
        <dbReference type="HAMAP-Rule" id="MF_00120"/>
    </source>
</evidence>
<comment type="function">
    <text evidence="5">Allows the formation of correctly charged Gln-tRNA(Gln) through the transamidation of misacylated Glu-tRNA(Gln) in organisms which lack glutaminyl-tRNA synthetase. The reaction takes place in the presence of glutamine and ATP through an activated gamma-phospho-Glu-tRNA(Gln).</text>
</comment>
<dbReference type="AlphaFoldDB" id="A0A1F4US29"/>
<evidence type="ECO:0000313" key="7">
    <source>
        <dbReference type="EMBL" id="OGC46983.1"/>
    </source>
</evidence>
<comment type="catalytic activity">
    <reaction evidence="5">
        <text>L-glutamyl-tRNA(Gln) + L-glutamine + ATP + H2O = L-glutaminyl-tRNA(Gln) + L-glutamate + ADP + phosphate + H(+)</text>
        <dbReference type="Rhea" id="RHEA:17521"/>
        <dbReference type="Rhea" id="RHEA-COMP:9681"/>
        <dbReference type="Rhea" id="RHEA-COMP:9684"/>
        <dbReference type="ChEBI" id="CHEBI:15377"/>
        <dbReference type="ChEBI" id="CHEBI:15378"/>
        <dbReference type="ChEBI" id="CHEBI:29985"/>
        <dbReference type="ChEBI" id="CHEBI:30616"/>
        <dbReference type="ChEBI" id="CHEBI:43474"/>
        <dbReference type="ChEBI" id="CHEBI:58359"/>
        <dbReference type="ChEBI" id="CHEBI:78520"/>
        <dbReference type="ChEBI" id="CHEBI:78521"/>
        <dbReference type="ChEBI" id="CHEBI:456216"/>
        <dbReference type="EC" id="6.3.5.7"/>
    </reaction>
</comment>
<dbReference type="PANTHER" id="PTHR11895:SF151">
    <property type="entry name" value="GLUTAMYL-TRNA(GLN) AMIDOTRANSFERASE SUBUNIT A"/>
    <property type="match status" value="1"/>
</dbReference>
<evidence type="ECO:0000256" key="3">
    <source>
        <dbReference type="ARBA" id="ARBA00022840"/>
    </source>
</evidence>
<evidence type="ECO:0000313" key="8">
    <source>
        <dbReference type="Proteomes" id="UP000176444"/>
    </source>
</evidence>
<dbReference type="InterPro" id="IPR023631">
    <property type="entry name" value="Amidase_dom"/>
</dbReference>
<dbReference type="GO" id="GO:0030956">
    <property type="term" value="C:glutamyl-tRNA(Gln) amidotransferase complex"/>
    <property type="evidence" value="ECO:0007669"/>
    <property type="project" value="InterPro"/>
</dbReference>
<reference evidence="7 8" key="1">
    <citation type="journal article" date="2016" name="Nat. Commun.">
        <title>Thousands of microbial genomes shed light on interconnected biogeochemical processes in an aquifer system.</title>
        <authorList>
            <person name="Anantharaman K."/>
            <person name="Brown C.T."/>
            <person name="Hug L.A."/>
            <person name="Sharon I."/>
            <person name="Castelle C.J."/>
            <person name="Probst A.J."/>
            <person name="Thomas B.C."/>
            <person name="Singh A."/>
            <person name="Wilkins M.J."/>
            <person name="Karaoz U."/>
            <person name="Brodie E.L."/>
            <person name="Williams K.H."/>
            <person name="Hubbard S.S."/>
            <person name="Banfield J.F."/>
        </authorList>
    </citation>
    <scope>NUCLEOTIDE SEQUENCE [LARGE SCALE GENOMIC DNA]</scope>
</reference>
<accession>A0A1F4US29</accession>
<keyword evidence="2 5" id="KW-0547">Nucleotide-binding</keyword>